<organism evidence="10 11">
    <name type="scientific">Cryptosporidium andersoni</name>
    <dbReference type="NCBI Taxonomy" id="117008"/>
    <lineage>
        <taxon>Eukaryota</taxon>
        <taxon>Sar</taxon>
        <taxon>Alveolata</taxon>
        <taxon>Apicomplexa</taxon>
        <taxon>Conoidasida</taxon>
        <taxon>Coccidia</taxon>
        <taxon>Eucoccidiorida</taxon>
        <taxon>Eimeriorina</taxon>
        <taxon>Cryptosporidiidae</taxon>
        <taxon>Cryptosporidium</taxon>
    </lineage>
</organism>
<evidence type="ECO:0000256" key="7">
    <source>
        <dbReference type="PROSITE-ProRule" id="PRU00076"/>
    </source>
</evidence>
<dbReference type="VEuPathDB" id="CryptoDB:cand_033710"/>
<dbReference type="RefSeq" id="XP_067070159.1">
    <property type="nucleotide sequence ID" value="XM_067213597.1"/>
</dbReference>
<dbReference type="OrthoDB" id="69646at2759"/>
<reference evidence="10 11" key="1">
    <citation type="submission" date="2016-10" db="EMBL/GenBank/DDBJ databases">
        <title>Reductive evolution of mitochondrial metabolism and differential evolution of invasion-related proteins in Cryptosporidium.</title>
        <authorList>
            <person name="Liu S."/>
            <person name="Roellig D.M."/>
            <person name="Guo Y."/>
            <person name="Li N."/>
            <person name="Frace M.A."/>
            <person name="Tang K."/>
            <person name="Zhang L."/>
            <person name="Feng Y."/>
            <person name="Xiao L."/>
        </authorList>
    </citation>
    <scope>NUCLEOTIDE SEQUENCE [LARGE SCALE GENOMIC DNA]</scope>
    <source>
        <strain evidence="10">30847</strain>
    </source>
</reference>
<feature type="transmembrane region" description="Helical" evidence="8">
    <location>
        <begin position="701"/>
        <end position="721"/>
    </location>
</feature>
<keyword evidence="7" id="KW-1015">Disulfide bond</keyword>
<protein>
    <recommendedName>
        <fullName evidence="9">EGF-like domain-containing protein</fullName>
    </recommendedName>
</protein>
<evidence type="ECO:0000256" key="5">
    <source>
        <dbReference type="ARBA" id="ARBA00022989"/>
    </source>
</evidence>
<dbReference type="GeneID" id="92367555"/>
<evidence type="ECO:0000256" key="4">
    <source>
        <dbReference type="ARBA" id="ARBA00022692"/>
    </source>
</evidence>
<feature type="transmembrane region" description="Helical" evidence="8">
    <location>
        <begin position="868"/>
        <end position="886"/>
    </location>
</feature>
<feature type="transmembrane region" description="Helical" evidence="8">
    <location>
        <begin position="671"/>
        <end position="689"/>
    </location>
</feature>
<evidence type="ECO:0000313" key="11">
    <source>
        <dbReference type="Proteomes" id="UP000186804"/>
    </source>
</evidence>
<keyword evidence="4 8" id="KW-0812">Transmembrane</keyword>
<name>A0A1J4MVM6_9CRYT</name>
<keyword evidence="3" id="KW-1003">Cell membrane</keyword>
<dbReference type="PANTHER" id="PTHR14319">
    <property type="entry name" value="FIVE-SPAN TRANSMEMBRANE PROTEIN M83"/>
    <property type="match status" value="1"/>
</dbReference>
<dbReference type="InterPro" id="IPR000742">
    <property type="entry name" value="EGF"/>
</dbReference>
<evidence type="ECO:0000256" key="3">
    <source>
        <dbReference type="ARBA" id="ARBA00022475"/>
    </source>
</evidence>
<comment type="caution">
    <text evidence="10">The sequence shown here is derived from an EMBL/GenBank/DDBJ whole genome shotgun (WGS) entry which is preliminary data.</text>
</comment>
<comment type="subcellular location">
    <subcellularLocation>
        <location evidence="1">Cell membrane</location>
        <topology evidence="1">Multi-pass membrane protein</topology>
    </subcellularLocation>
</comment>
<evidence type="ECO:0000256" key="2">
    <source>
        <dbReference type="ARBA" id="ARBA00005542"/>
    </source>
</evidence>
<proteinExistence type="inferred from homology"/>
<feature type="transmembrane region" description="Helical" evidence="8">
    <location>
        <begin position="892"/>
        <end position="914"/>
    </location>
</feature>
<dbReference type="Pfam" id="PF12036">
    <property type="entry name" value="DUF3522"/>
    <property type="match status" value="1"/>
</dbReference>
<keyword evidence="7" id="KW-0245">EGF-like domain</keyword>
<dbReference type="InterPro" id="IPR021910">
    <property type="entry name" value="NGX6/PGAP6/MYMK"/>
</dbReference>
<gene>
    <name evidence="10" type="ORF">cand_033710</name>
</gene>
<dbReference type="PROSITE" id="PS00022">
    <property type="entry name" value="EGF_1"/>
    <property type="match status" value="1"/>
</dbReference>
<dbReference type="GO" id="GO:0005886">
    <property type="term" value="C:plasma membrane"/>
    <property type="evidence" value="ECO:0007669"/>
    <property type="project" value="UniProtKB-SubCell"/>
</dbReference>
<dbReference type="EMBL" id="LRBS01000002">
    <property type="protein sequence ID" value="OII78313.1"/>
    <property type="molecule type" value="Genomic_DNA"/>
</dbReference>
<feature type="transmembrane region" description="Helical" evidence="8">
    <location>
        <begin position="728"/>
        <end position="747"/>
    </location>
</feature>
<feature type="domain" description="EGF-like" evidence="9">
    <location>
        <begin position="595"/>
        <end position="635"/>
    </location>
</feature>
<feature type="transmembrane region" description="Helical" evidence="8">
    <location>
        <begin position="641"/>
        <end position="664"/>
    </location>
</feature>
<evidence type="ECO:0000259" key="9">
    <source>
        <dbReference type="PROSITE" id="PS50026"/>
    </source>
</evidence>
<comment type="caution">
    <text evidence="7">Lacks conserved residue(s) required for the propagation of feature annotation.</text>
</comment>
<dbReference type="PROSITE" id="PS01186">
    <property type="entry name" value="EGF_2"/>
    <property type="match status" value="1"/>
</dbReference>
<dbReference type="AlphaFoldDB" id="A0A1J4MVM6"/>
<dbReference type="PANTHER" id="PTHR14319:SF3">
    <property type="entry name" value="TRANSMEMBRANE PROTEIN-LIKE PROTEIN"/>
    <property type="match status" value="1"/>
</dbReference>
<evidence type="ECO:0000313" key="10">
    <source>
        <dbReference type="EMBL" id="OII78313.1"/>
    </source>
</evidence>
<comment type="similarity">
    <text evidence="2">Belongs to the TMEM8 family.</text>
</comment>
<feature type="transmembrane region" description="Helical" evidence="8">
    <location>
        <begin position="753"/>
        <end position="773"/>
    </location>
</feature>
<evidence type="ECO:0000256" key="8">
    <source>
        <dbReference type="SAM" id="Phobius"/>
    </source>
</evidence>
<dbReference type="PROSITE" id="PS50026">
    <property type="entry name" value="EGF_3"/>
    <property type="match status" value="1"/>
</dbReference>
<keyword evidence="6 8" id="KW-0472">Membrane</keyword>
<accession>A0A1J4MVM6</accession>
<evidence type="ECO:0000256" key="1">
    <source>
        <dbReference type="ARBA" id="ARBA00004651"/>
    </source>
</evidence>
<keyword evidence="5 8" id="KW-1133">Transmembrane helix</keyword>
<feature type="disulfide bond" evidence="7">
    <location>
        <begin position="625"/>
        <end position="634"/>
    </location>
</feature>
<sequence>MGILSIIFLISTYFLAYRVLFSVEVTNVWLKNGHFDLCNSYYLSGYCLSSHIPPKIKIQVGENSLKQDISIFIRCNMVATPYLYDMKLDIPMKLEEQPFTISSYLPSCKHTSLYYNNYYLYIYIGNIEVEFTRRHFCPCDSQYVILTISCVYDFTNGVVLKLIEPRKVTEFKGNINKYDNEILKYESREYDNNKISIHSSLHNYGIIYIPSCIKENESLNCDLQLIFNITFPSYMNINDIYDKEKVKDLNFCINLMEYYWKINKIQNISLAEMIPICINLDEFIHNMMNITNKRMNMTLDHLYLESMIGNLINNKNNEIIENNGKYLKVKKLNMTGNNDISFKKLGILDKLENLFDEIYLEAEYLNKDNMKCKTNFCIQFLIILQNISPSRYFLFPNIIFRNKICNNEIKYLIDFSYEVNIRSLSKSIRTLSLPSLIPTYINTIPDKPLSDNKKLYIKVGEPFYLVIPGISTNLLAINSYRLILYINNKQILELMKNRNTTLKIESIRCIGKYPNKFKLYNRNCDLNSCSDYKTTLVSLYKNSSEIYGVIGRFNIPVDILLSNLSIIYMIRISLMIPSFISNYKNISAIVNNKVLFSNCNFNTCSGHGDCKVIEYNGNIDIFCSCYPGWGGLYCSNQYLSYYIIISYAVALIGTNIVAIPTIILCLYQQKFLGAFVTFSAGLLSSIFHASDIGLIKDLNSILLKGDLIAAQIMICYIFILLCKFDSKISNTIILYNSISILLLAIYSTRILTTIIPITISMSLYTICIIYWAITKYKTEKRLTREIILKSQDFEKIINTDNNEVANEEIICSKHKTSFNLIFIRNSDKNSDKKIKTKFINWFKYIKNNIISFCKSCIITLNEKYHRPIFIGIGFIIAFTGCISWLLETVDTYWIWHSLWHICSFAASFLIIYGYGNSS</sequence>
<keyword evidence="11" id="KW-1185">Reference proteome</keyword>
<dbReference type="Proteomes" id="UP000186804">
    <property type="component" value="Unassembled WGS sequence"/>
</dbReference>
<evidence type="ECO:0000256" key="6">
    <source>
        <dbReference type="ARBA" id="ARBA00023136"/>
    </source>
</evidence>